<organism evidence="2 3">
    <name type="scientific">Polysphondylium violaceum</name>
    <dbReference type="NCBI Taxonomy" id="133409"/>
    <lineage>
        <taxon>Eukaryota</taxon>
        <taxon>Amoebozoa</taxon>
        <taxon>Evosea</taxon>
        <taxon>Eumycetozoa</taxon>
        <taxon>Dictyostelia</taxon>
        <taxon>Dictyosteliales</taxon>
        <taxon>Dictyosteliaceae</taxon>
        <taxon>Polysphondylium</taxon>
    </lineage>
</organism>
<feature type="compositionally biased region" description="Low complexity" evidence="1">
    <location>
        <begin position="13"/>
        <end position="56"/>
    </location>
</feature>
<dbReference type="Proteomes" id="UP000695562">
    <property type="component" value="Unassembled WGS sequence"/>
</dbReference>
<feature type="compositionally biased region" description="Polar residues" evidence="1">
    <location>
        <begin position="1"/>
        <end position="12"/>
    </location>
</feature>
<accession>A0A8J4UWI4</accession>
<evidence type="ECO:0000313" key="3">
    <source>
        <dbReference type="Proteomes" id="UP000695562"/>
    </source>
</evidence>
<name>A0A8J4UWI4_9MYCE</name>
<dbReference type="AlphaFoldDB" id="A0A8J4UWI4"/>
<proteinExistence type="predicted"/>
<gene>
    <name evidence="2" type="ORF">CYY_009089</name>
</gene>
<evidence type="ECO:0000256" key="1">
    <source>
        <dbReference type="SAM" id="MobiDB-lite"/>
    </source>
</evidence>
<comment type="caution">
    <text evidence="2">The sequence shown here is derived from an EMBL/GenBank/DDBJ whole genome shotgun (WGS) entry which is preliminary data.</text>
</comment>
<reference evidence="2" key="1">
    <citation type="submission" date="2020-01" db="EMBL/GenBank/DDBJ databases">
        <title>Development of genomics and gene disruption for Polysphondylium violaceum indicates a role for the polyketide synthase stlB in stalk morphogenesis.</title>
        <authorList>
            <person name="Narita B."/>
            <person name="Kawabe Y."/>
            <person name="Kin K."/>
            <person name="Saito T."/>
            <person name="Gibbs R."/>
            <person name="Kuspa A."/>
            <person name="Muzny D."/>
            <person name="Queller D."/>
            <person name="Richards S."/>
            <person name="Strassman J."/>
            <person name="Sucgang R."/>
            <person name="Worley K."/>
            <person name="Schaap P."/>
        </authorList>
    </citation>
    <scope>NUCLEOTIDE SEQUENCE</scope>
    <source>
        <strain evidence="2">QSvi11</strain>
    </source>
</reference>
<keyword evidence="3" id="KW-1185">Reference proteome</keyword>
<sequence length="201" mass="22166">MTLQNSTLSNQASLNSSTDEQSSSSSSATSTIGAPSTQIQSPTQIQQQQLNTTTPTSPSPSSPPTSSSTPSSSILSSPTDSTKTNNTIILKSDLQTSNTKNTKNTNNNNIIIKKPSQRLQCEVYGILRFLACVDPNCKVKDLYKILQDEIEQIYKIKLKILLIKDRNNENVSSNESNISEIFVENVRSYGDTDNEIFIYKY</sequence>
<dbReference type="EMBL" id="AJWJ01000634">
    <property type="protein sequence ID" value="KAF2069598.1"/>
    <property type="molecule type" value="Genomic_DNA"/>
</dbReference>
<feature type="compositionally biased region" description="Low complexity" evidence="1">
    <location>
        <begin position="64"/>
        <end position="79"/>
    </location>
</feature>
<evidence type="ECO:0000313" key="2">
    <source>
        <dbReference type="EMBL" id="KAF2069598.1"/>
    </source>
</evidence>
<feature type="region of interest" description="Disordered" evidence="1">
    <location>
        <begin position="1"/>
        <end position="86"/>
    </location>
</feature>
<protein>
    <submittedName>
        <fullName evidence="2">Uncharacterized protein</fullName>
    </submittedName>
</protein>